<evidence type="ECO:0000256" key="4">
    <source>
        <dbReference type="ARBA" id="ARBA00022679"/>
    </source>
</evidence>
<dbReference type="GO" id="GO:0000287">
    <property type="term" value="F:magnesium ion binding"/>
    <property type="evidence" value="ECO:0007669"/>
    <property type="project" value="UniProtKB-UniRule"/>
</dbReference>
<dbReference type="Gene3D" id="3.40.50.300">
    <property type="entry name" value="P-loop containing nucleotide triphosphate hydrolases"/>
    <property type="match status" value="1"/>
</dbReference>
<dbReference type="PROSITE" id="PS01128">
    <property type="entry name" value="SHIKIMATE_KINASE"/>
    <property type="match status" value="1"/>
</dbReference>
<feature type="binding site" evidence="11">
    <location>
        <position position="18"/>
    </location>
    <ligand>
        <name>Mg(2+)</name>
        <dbReference type="ChEBI" id="CHEBI:18420"/>
    </ligand>
</feature>
<comment type="subcellular location">
    <subcellularLocation>
        <location evidence="11">Cytoplasm</location>
    </subcellularLocation>
</comment>
<evidence type="ECO:0000313" key="13">
    <source>
        <dbReference type="Proteomes" id="UP000298636"/>
    </source>
</evidence>
<dbReference type="AlphaFoldDB" id="A0A4D6Y9S9"/>
<dbReference type="PANTHER" id="PTHR21087">
    <property type="entry name" value="SHIKIMATE KINASE"/>
    <property type="match status" value="1"/>
</dbReference>
<feature type="binding site" evidence="11">
    <location>
        <position position="60"/>
    </location>
    <ligand>
        <name>substrate</name>
    </ligand>
</feature>
<proteinExistence type="inferred from homology"/>
<dbReference type="Pfam" id="PF01202">
    <property type="entry name" value="SKI"/>
    <property type="match status" value="1"/>
</dbReference>
<dbReference type="InterPro" id="IPR023000">
    <property type="entry name" value="Shikimate_kinase_CS"/>
</dbReference>
<keyword evidence="6 11" id="KW-0418">Kinase</keyword>
<comment type="subunit">
    <text evidence="11">Monomer.</text>
</comment>
<keyword evidence="11" id="KW-0479">Metal-binding</keyword>
<dbReference type="InterPro" id="IPR031322">
    <property type="entry name" value="Shikimate/glucono_kinase"/>
</dbReference>
<feature type="binding site" evidence="11">
    <location>
        <position position="82"/>
    </location>
    <ligand>
        <name>substrate</name>
    </ligand>
</feature>
<evidence type="ECO:0000313" key="12">
    <source>
        <dbReference type="EMBL" id="QCI26497.1"/>
    </source>
</evidence>
<evidence type="ECO:0000256" key="1">
    <source>
        <dbReference type="ARBA" id="ARBA00004842"/>
    </source>
</evidence>
<organism evidence="12 13">
    <name type="scientific">Buchnera aphidicola</name>
    <name type="common">Stegophylla sp.</name>
    <dbReference type="NCBI Taxonomy" id="2315800"/>
    <lineage>
        <taxon>Bacteria</taxon>
        <taxon>Pseudomonadati</taxon>
        <taxon>Pseudomonadota</taxon>
        <taxon>Gammaproteobacteria</taxon>
        <taxon>Enterobacterales</taxon>
        <taxon>Erwiniaceae</taxon>
        <taxon>Buchnera</taxon>
    </lineage>
</organism>
<dbReference type="GO" id="GO:0005829">
    <property type="term" value="C:cytosol"/>
    <property type="evidence" value="ECO:0007669"/>
    <property type="project" value="TreeGrafter"/>
</dbReference>
<dbReference type="UniPathway" id="UPA00053">
    <property type="reaction ID" value="UER00088"/>
</dbReference>
<evidence type="ECO:0000256" key="8">
    <source>
        <dbReference type="ARBA" id="ARBA00022842"/>
    </source>
</evidence>
<keyword evidence="7 11" id="KW-0067">ATP-binding</keyword>
<dbReference type="EMBL" id="CP032998">
    <property type="protein sequence ID" value="QCI26497.1"/>
    <property type="molecule type" value="Genomic_DNA"/>
</dbReference>
<keyword evidence="5 11" id="KW-0547">Nucleotide-binding</keyword>
<dbReference type="GO" id="GO:0008652">
    <property type="term" value="P:amino acid biosynthetic process"/>
    <property type="evidence" value="ECO:0007669"/>
    <property type="project" value="UniProtKB-KW"/>
</dbReference>
<keyword evidence="4 11" id="KW-0808">Transferase</keyword>
<evidence type="ECO:0000256" key="3">
    <source>
        <dbReference type="ARBA" id="ARBA00022605"/>
    </source>
</evidence>
<dbReference type="PRINTS" id="PR01100">
    <property type="entry name" value="SHIKIMTKNASE"/>
</dbReference>
<comment type="caution">
    <text evidence="11">Lacks conserved residue(s) required for the propagation of feature annotation.</text>
</comment>
<dbReference type="InterPro" id="IPR000623">
    <property type="entry name" value="Shikimate_kinase/TSH1"/>
</dbReference>
<evidence type="ECO:0000256" key="6">
    <source>
        <dbReference type="ARBA" id="ARBA00022777"/>
    </source>
</evidence>
<comment type="similarity">
    <text evidence="2 11">Belongs to the shikimate kinase family.</text>
</comment>
<feature type="binding site" evidence="11">
    <location>
        <position position="36"/>
    </location>
    <ligand>
        <name>substrate</name>
    </ligand>
</feature>
<comment type="pathway">
    <text evidence="1 11">Metabolic intermediate biosynthesis; chorismate biosynthesis; chorismate from D-erythrose 4-phosphate and phosphoenolpyruvate: step 5/7.</text>
</comment>
<dbReference type="HAMAP" id="MF_00109">
    <property type="entry name" value="Shikimate_kinase"/>
    <property type="match status" value="1"/>
</dbReference>
<keyword evidence="3 11" id="KW-0028">Amino-acid biosynthesis</keyword>
<evidence type="ECO:0000256" key="11">
    <source>
        <dbReference type="HAMAP-Rule" id="MF_00109"/>
    </source>
</evidence>
<dbReference type="GO" id="GO:0009073">
    <property type="term" value="P:aromatic amino acid family biosynthetic process"/>
    <property type="evidence" value="ECO:0007669"/>
    <property type="project" value="UniProtKB-KW"/>
</dbReference>
<feature type="binding site" evidence="11">
    <location>
        <position position="140"/>
    </location>
    <ligand>
        <name>substrate</name>
    </ligand>
</feature>
<dbReference type="InterPro" id="IPR027417">
    <property type="entry name" value="P-loop_NTPase"/>
</dbReference>
<dbReference type="NCBIfam" id="NF003456">
    <property type="entry name" value="PRK05057.1"/>
    <property type="match status" value="1"/>
</dbReference>
<dbReference type="EC" id="2.7.1.71" evidence="11"/>
<dbReference type="Proteomes" id="UP000298636">
    <property type="component" value="Chromosome"/>
</dbReference>
<dbReference type="PANTHER" id="PTHR21087:SF16">
    <property type="entry name" value="SHIKIMATE KINASE 1, CHLOROPLASTIC"/>
    <property type="match status" value="1"/>
</dbReference>
<gene>
    <name evidence="11 12" type="primary">aroK</name>
    <name evidence="12" type="ORF">D9V79_01725</name>
</gene>
<feature type="binding site" evidence="11">
    <location>
        <position position="120"/>
    </location>
    <ligand>
        <name>ATP</name>
        <dbReference type="ChEBI" id="CHEBI:30616"/>
    </ligand>
</feature>
<evidence type="ECO:0000256" key="10">
    <source>
        <dbReference type="ARBA" id="ARBA00048567"/>
    </source>
</evidence>
<sequence>MITKRNIFLIGPMGAGKSTIGRLLTQELNMEFYDSDQELENRTGVDISWIFDIEGELGFRIREEKIIDELTRMSSIVLATGGGSIISKDIRNFLSSRGIVIYLQASVQKQLMRTKKDSYRPLLKTGDDMSVVLQRLAFQREELYKSITDLTFNTDNKNVKSIVYNIIKMLKTI</sequence>
<evidence type="ECO:0000256" key="5">
    <source>
        <dbReference type="ARBA" id="ARBA00022741"/>
    </source>
</evidence>
<accession>A0A4D6Y9S9</accession>
<dbReference type="RefSeq" id="WP_158352070.1">
    <property type="nucleotide sequence ID" value="NZ_CP032998.1"/>
</dbReference>
<keyword evidence="11" id="KW-0963">Cytoplasm</keyword>
<keyword evidence="8 11" id="KW-0460">Magnesium</keyword>
<comment type="cofactor">
    <cofactor evidence="11">
        <name>Mg(2+)</name>
        <dbReference type="ChEBI" id="CHEBI:18420"/>
    </cofactor>
    <text evidence="11">Binds 1 Mg(2+) ion per subunit.</text>
</comment>
<dbReference type="CDD" id="cd00464">
    <property type="entry name" value="SK"/>
    <property type="match status" value="1"/>
</dbReference>
<evidence type="ECO:0000256" key="9">
    <source>
        <dbReference type="ARBA" id="ARBA00023141"/>
    </source>
</evidence>
<dbReference type="SUPFAM" id="SSF52540">
    <property type="entry name" value="P-loop containing nucleoside triphosphate hydrolases"/>
    <property type="match status" value="1"/>
</dbReference>
<dbReference type="GO" id="GO:0005524">
    <property type="term" value="F:ATP binding"/>
    <property type="evidence" value="ECO:0007669"/>
    <property type="project" value="UniProtKB-UniRule"/>
</dbReference>
<protein>
    <recommendedName>
        <fullName evidence="11">Shikimate kinase 1</fullName>
        <shortName evidence="11">SK 1</shortName>
        <ecNumber evidence="11">2.7.1.71</ecNumber>
    </recommendedName>
</protein>
<name>A0A4D6Y9S9_9GAMM</name>
<keyword evidence="9 11" id="KW-0057">Aromatic amino acid biosynthesis</keyword>
<feature type="binding site" evidence="11">
    <location>
        <begin position="14"/>
        <end position="19"/>
    </location>
    <ligand>
        <name>ATP</name>
        <dbReference type="ChEBI" id="CHEBI:30616"/>
    </ligand>
</feature>
<evidence type="ECO:0000256" key="2">
    <source>
        <dbReference type="ARBA" id="ARBA00006997"/>
    </source>
</evidence>
<comment type="catalytic activity">
    <reaction evidence="10 11">
        <text>shikimate + ATP = 3-phosphoshikimate + ADP + H(+)</text>
        <dbReference type="Rhea" id="RHEA:13121"/>
        <dbReference type="ChEBI" id="CHEBI:15378"/>
        <dbReference type="ChEBI" id="CHEBI:30616"/>
        <dbReference type="ChEBI" id="CHEBI:36208"/>
        <dbReference type="ChEBI" id="CHEBI:145989"/>
        <dbReference type="ChEBI" id="CHEBI:456216"/>
        <dbReference type="EC" id="2.7.1.71"/>
    </reaction>
</comment>
<comment type="function">
    <text evidence="11">Catalyzes the specific phosphorylation of the 3-hydroxyl group of shikimic acid using ATP as a cosubstrate.</text>
</comment>
<dbReference type="GO" id="GO:0004765">
    <property type="term" value="F:shikimate kinase activity"/>
    <property type="evidence" value="ECO:0007669"/>
    <property type="project" value="UniProtKB-UniRule"/>
</dbReference>
<evidence type="ECO:0000256" key="7">
    <source>
        <dbReference type="ARBA" id="ARBA00022840"/>
    </source>
</evidence>
<reference evidence="12 13" key="1">
    <citation type="submission" date="2018-10" db="EMBL/GenBank/DDBJ databases">
        <title>Comparative functional genomics of the obligate endosymbiont Buchnera aphidicola.</title>
        <authorList>
            <person name="Chong R.A."/>
        </authorList>
    </citation>
    <scope>NUCLEOTIDE SEQUENCE [LARGE SCALE GENOMIC DNA]</scope>
    <source>
        <strain evidence="12 13">Ssp</strain>
    </source>
</reference>
<dbReference type="GO" id="GO:0009423">
    <property type="term" value="P:chorismate biosynthetic process"/>
    <property type="evidence" value="ECO:0007669"/>
    <property type="project" value="UniProtKB-UniRule"/>
</dbReference>
<keyword evidence="13" id="KW-1185">Reference proteome</keyword>
<dbReference type="OrthoDB" id="9800332at2"/>